<protein>
    <submittedName>
        <fullName evidence="7">MBL fold metallo-hydrolase</fullName>
    </submittedName>
</protein>
<dbReference type="InterPro" id="IPR051013">
    <property type="entry name" value="MBL_superfamily_lactonases"/>
</dbReference>
<keyword evidence="8" id="KW-1185">Reference proteome</keyword>
<comment type="caution">
    <text evidence="7">The sequence shown here is derived from an EMBL/GenBank/DDBJ whole genome shotgun (WGS) entry which is preliminary data.</text>
</comment>
<comment type="cofactor">
    <cofactor evidence="1">
        <name>Zn(2+)</name>
        <dbReference type="ChEBI" id="CHEBI:29105"/>
    </cofactor>
</comment>
<dbReference type="SMART" id="SM00849">
    <property type="entry name" value="Lactamase_B"/>
    <property type="match status" value="1"/>
</dbReference>
<organism evidence="7 8">
    <name type="scientific">Myroides albus</name>
    <dbReference type="NCBI Taxonomy" id="2562892"/>
    <lineage>
        <taxon>Bacteria</taxon>
        <taxon>Pseudomonadati</taxon>
        <taxon>Bacteroidota</taxon>
        <taxon>Flavobacteriia</taxon>
        <taxon>Flavobacteriales</taxon>
        <taxon>Flavobacteriaceae</taxon>
        <taxon>Myroides</taxon>
    </lineage>
</organism>
<evidence type="ECO:0000256" key="3">
    <source>
        <dbReference type="ARBA" id="ARBA00022723"/>
    </source>
</evidence>
<evidence type="ECO:0000259" key="6">
    <source>
        <dbReference type="SMART" id="SM00849"/>
    </source>
</evidence>
<reference evidence="7 8" key="1">
    <citation type="submission" date="2019-11" db="EMBL/GenBank/DDBJ databases">
        <title>Genome of Strain BIT-d1.</title>
        <authorList>
            <person name="Yang Y."/>
        </authorList>
    </citation>
    <scope>NUCLEOTIDE SEQUENCE [LARGE SCALE GENOMIC DNA]</scope>
    <source>
        <strain evidence="7 8">BIT-d1</strain>
    </source>
</reference>
<proteinExistence type="inferred from homology"/>
<dbReference type="InterPro" id="IPR001279">
    <property type="entry name" value="Metallo-B-lactamas"/>
</dbReference>
<dbReference type="Pfam" id="PF00753">
    <property type="entry name" value="Lactamase_B"/>
    <property type="match status" value="1"/>
</dbReference>
<dbReference type="PANTHER" id="PTHR42978:SF7">
    <property type="entry name" value="METALLO-HYDROLASE RV2300C-RELATED"/>
    <property type="match status" value="1"/>
</dbReference>
<dbReference type="RefSeq" id="WP_155093302.1">
    <property type="nucleotide sequence ID" value="NZ_CP102754.1"/>
</dbReference>
<evidence type="ECO:0000313" key="8">
    <source>
        <dbReference type="Proteomes" id="UP000438760"/>
    </source>
</evidence>
<evidence type="ECO:0000256" key="1">
    <source>
        <dbReference type="ARBA" id="ARBA00001947"/>
    </source>
</evidence>
<dbReference type="SUPFAM" id="SSF56281">
    <property type="entry name" value="Metallo-hydrolase/oxidoreductase"/>
    <property type="match status" value="1"/>
</dbReference>
<dbReference type="Proteomes" id="UP000438760">
    <property type="component" value="Unassembled WGS sequence"/>
</dbReference>
<gene>
    <name evidence="7" type="ORF">GJV76_14440</name>
</gene>
<dbReference type="OrthoDB" id="9802248at2"/>
<dbReference type="InterPro" id="IPR036866">
    <property type="entry name" value="RibonucZ/Hydroxyglut_hydro"/>
</dbReference>
<dbReference type="GO" id="GO:0016787">
    <property type="term" value="F:hydrolase activity"/>
    <property type="evidence" value="ECO:0007669"/>
    <property type="project" value="UniProtKB-KW"/>
</dbReference>
<keyword evidence="3" id="KW-0479">Metal-binding</keyword>
<dbReference type="EMBL" id="WMJX01000059">
    <property type="protein sequence ID" value="MTG99305.1"/>
    <property type="molecule type" value="Genomic_DNA"/>
</dbReference>
<evidence type="ECO:0000256" key="2">
    <source>
        <dbReference type="ARBA" id="ARBA00007749"/>
    </source>
</evidence>
<dbReference type="Gene3D" id="3.60.15.10">
    <property type="entry name" value="Ribonuclease Z/Hydroxyacylglutathione hydrolase-like"/>
    <property type="match status" value="1"/>
</dbReference>
<keyword evidence="5" id="KW-0862">Zinc</keyword>
<keyword evidence="4 7" id="KW-0378">Hydrolase</keyword>
<dbReference type="AlphaFoldDB" id="A0A6I3LTK3"/>
<evidence type="ECO:0000313" key="7">
    <source>
        <dbReference type="EMBL" id="MTG99305.1"/>
    </source>
</evidence>
<feature type="domain" description="Metallo-beta-lactamase" evidence="6">
    <location>
        <begin position="21"/>
        <end position="243"/>
    </location>
</feature>
<name>A0A6I3LTK3_9FLAO</name>
<accession>A0A6I3LTK3</accession>
<evidence type="ECO:0000256" key="5">
    <source>
        <dbReference type="ARBA" id="ARBA00022833"/>
    </source>
</evidence>
<dbReference type="PANTHER" id="PTHR42978">
    <property type="entry name" value="QUORUM-QUENCHING LACTONASE YTNP-RELATED-RELATED"/>
    <property type="match status" value="1"/>
</dbReference>
<evidence type="ECO:0000256" key="4">
    <source>
        <dbReference type="ARBA" id="ARBA00022801"/>
    </source>
</evidence>
<sequence>MLEIHHLNCVDIDAPTGDHAIGHCVVLKVNESLVLIDSGIGVVDCLSPELRLGKELIEMVGFNLHVEDTVYKQLKRLGLDPNCVTDIVVSHLDCDHIGGASDFPKARLHVGLEEYHNYLSDNPRYLRNLLDHKPVVKLYESASEQLFGLEVRKVDIEGDLKVYLTPLFGHTLGHCGVLYQVANQWYFYIGDAYYLKAELFDDNHSVSQLTQARADDNDLRLKSMDIIKGFMKEYPDVKVYSYHDLEEYNSVV</sequence>
<comment type="similarity">
    <text evidence="2">Belongs to the metallo-beta-lactamase superfamily.</text>
</comment>
<dbReference type="GO" id="GO:0046872">
    <property type="term" value="F:metal ion binding"/>
    <property type="evidence" value="ECO:0007669"/>
    <property type="project" value="UniProtKB-KW"/>
</dbReference>